<sequence length="278" mass="31855">MAGRRPSHFFKVIHPSTIHDKKLMIPVKFVMEFGDGLSDVATLTAPNGHLWQVGLEKKNREFWFDDGWQEFMEYHSIHYGYFLVFRYEGNSRFHVIVFDNTATEIQYPLSKDCDLENPVDIIDLDDATKSRQEMPQSGELSAKHEENIEKLVGKRLSGGSFSEKRERAIQAAKMLKPTSPSFVAISCHMHQYNLYVPAEFAVKYLSGHDFVKLQNSDGKQWHARCYDHDQPSSAKNIGKGWTQFGRDNKLAAGDVCVIELIKRNPIVLNVSIFHVADY</sequence>
<keyword evidence="5" id="KW-0539">Nucleus</keyword>
<evidence type="ECO:0000256" key="4">
    <source>
        <dbReference type="ARBA" id="ARBA00023163"/>
    </source>
</evidence>
<evidence type="ECO:0000256" key="5">
    <source>
        <dbReference type="ARBA" id="ARBA00023242"/>
    </source>
</evidence>
<dbReference type="InterPro" id="IPR050655">
    <property type="entry name" value="Plant_B3_domain"/>
</dbReference>
<comment type="subcellular location">
    <subcellularLocation>
        <location evidence="1">Nucleus</location>
    </subcellularLocation>
</comment>
<evidence type="ECO:0000256" key="2">
    <source>
        <dbReference type="ARBA" id="ARBA00023015"/>
    </source>
</evidence>
<gene>
    <name evidence="7" type="ORF">FH972_015899</name>
</gene>
<accession>A0A5N6RHM9</accession>
<reference evidence="7 8" key="1">
    <citation type="submission" date="2019-06" db="EMBL/GenBank/DDBJ databases">
        <title>A chromosomal-level reference genome of Carpinus fangiana (Coryloideae, Betulaceae).</title>
        <authorList>
            <person name="Yang X."/>
            <person name="Wang Z."/>
            <person name="Zhang L."/>
            <person name="Hao G."/>
            <person name="Liu J."/>
            <person name="Yang Y."/>
        </authorList>
    </citation>
    <scope>NUCLEOTIDE SEQUENCE [LARGE SCALE GENOMIC DNA]</scope>
    <source>
        <strain evidence="7">Cfa_2016G</strain>
        <tissue evidence="7">Leaf</tissue>
    </source>
</reference>
<feature type="domain" description="TF-B3" evidence="6">
    <location>
        <begin position="179"/>
        <end position="276"/>
    </location>
</feature>
<proteinExistence type="predicted"/>
<dbReference type="Proteomes" id="UP000327013">
    <property type="component" value="Chromosome 6"/>
</dbReference>
<evidence type="ECO:0000259" key="6">
    <source>
        <dbReference type="PROSITE" id="PS50863"/>
    </source>
</evidence>
<dbReference type="PANTHER" id="PTHR31920:SF147">
    <property type="entry name" value="TF-B3 DOMAIN-CONTAINING PROTEIN"/>
    <property type="match status" value="1"/>
</dbReference>
<dbReference type="PANTHER" id="PTHR31920">
    <property type="entry name" value="B3 DOMAIN-CONTAINING"/>
    <property type="match status" value="1"/>
</dbReference>
<dbReference type="CDD" id="cd10017">
    <property type="entry name" value="B3_DNA"/>
    <property type="match status" value="2"/>
</dbReference>
<dbReference type="Pfam" id="PF02362">
    <property type="entry name" value="B3"/>
    <property type="match status" value="2"/>
</dbReference>
<dbReference type="InterPro" id="IPR015300">
    <property type="entry name" value="DNA-bd_pseudobarrel_sf"/>
</dbReference>
<evidence type="ECO:0000313" key="7">
    <source>
        <dbReference type="EMBL" id="KAE8077327.1"/>
    </source>
</evidence>
<keyword evidence="2" id="KW-0805">Transcription regulation</keyword>
<dbReference type="Gene3D" id="2.40.330.10">
    <property type="entry name" value="DNA-binding pseudobarrel domain"/>
    <property type="match status" value="2"/>
</dbReference>
<evidence type="ECO:0000256" key="3">
    <source>
        <dbReference type="ARBA" id="ARBA00023125"/>
    </source>
</evidence>
<dbReference type="InterPro" id="IPR003340">
    <property type="entry name" value="B3_DNA-bd"/>
</dbReference>
<dbReference type="SMART" id="SM01019">
    <property type="entry name" value="B3"/>
    <property type="match status" value="2"/>
</dbReference>
<feature type="domain" description="TF-B3" evidence="6">
    <location>
        <begin position="8"/>
        <end position="101"/>
    </location>
</feature>
<keyword evidence="8" id="KW-1185">Reference proteome</keyword>
<dbReference type="OrthoDB" id="623918at2759"/>
<dbReference type="EMBL" id="CM017326">
    <property type="protein sequence ID" value="KAE8077327.1"/>
    <property type="molecule type" value="Genomic_DNA"/>
</dbReference>
<keyword evidence="3" id="KW-0238">DNA-binding</keyword>
<dbReference type="SUPFAM" id="SSF101936">
    <property type="entry name" value="DNA-binding pseudobarrel domain"/>
    <property type="match status" value="2"/>
</dbReference>
<organism evidence="7 8">
    <name type="scientific">Carpinus fangiana</name>
    <dbReference type="NCBI Taxonomy" id="176857"/>
    <lineage>
        <taxon>Eukaryota</taxon>
        <taxon>Viridiplantae</taxon>
        <taxon>Streptophyta</taxon>
        <taxon>Embryophyta</taxon>
        <taxon>Tracheophyta</taxon>
        <taxon>Spermatophyta</taxon>
        <taxon>Magnoliopsida</taxon>
        <taxon>eudicotyledons</taxon>
        <taxon>Gunneridae</taxon>
        <taxon>Pentapetalae</taxon>
        <taxon>rosids</taxon>
        <taxon>fabids</taxon>
        <taxon>Fagales</taxon>
        <taxon>Betulaceae</taxon>
        <taxon>Carpinus</taxon>
    </lineage>
</organism>
<evidence type="ECO:0000256" key="1">
    <source>
        <dbReference type="ARBA" id="ARBA00004123"/>
    </source>
</evidence>
<protein>
    <recommendedName>
        <fullName evidence="6">TF-B3 domain-containing protein</fullName>
    </recommendedName>
</protein>
<keyword evidence="4" id="KW-0804">Transcription</keyword>
<name>A0A5N6RHM9_9ROSI</name>
<evidence type="ECO:0000313" key="8">
    <source>
        <dbReference type="Proteomes" id="UP000327013"/>
    </source>
</evidence>
<dbReference type="GO" id="GO:0003677">
    <property type="term" value="F:DNA binding"/>
    <property type="evidence" value="ECO:0007669"/>
    <property type="project" value="UniProtKB-KW"/>
</dbReference>
<dbReference type="AlphaFoldDB" id="A0A5N6RHM9"/>
<dbReference type="PROSITE" id="PS50863">
    <property type="entry name" value="B3"/>
    <property type="match status" value="2"/>
</dbReference>
<dbReference type="GO" id="GO:0005634">
    <property type="term" value="C:nucleus"/>
    <property type="evidence" value="ECO:0007669"/>
    <property type="project" value="UniProtKB-SubCell"/>
</dbReference>